<proteinExistence type="predicted"/>
<dbReference type="EMBL" id="LJZQ01000008">
    <property type="protein sequence ID" value="KPQ29152.1"/>
    <property type="molecule type" value="Genomic_DNA"/>
</dbReference>
<dbReference type="Gene3D" id="3.40.50.2300">
    <property type="match status" value="1"/>
</dbReference>
<comment type="caution">
    <text evidence="1">Lacks conserved residue(s) required for the propagation of feature annotation.</text>
</comment>
<feature type="domain" description="Response regulatory" evidence="2">
    <location>
        <begin position="4"/>
        <end position="120"/>
    </location>
</feature>
<dbReference type="InterPro" id="IPR001789">
    <property type="entry name" value="Sig_transdc_resp-reg_receiver"/>
</dbReference>
<dbReference type="AlphaFoldDB" id="A0A0P7Z477"/>
<sequence length="392" mass="42969">MSDTIICVADDVGVRVWLERVLESDWNLELVSSSDLSRVSRLVQATGAAVVIVAIDENEASRALKVFSAVQKSCPEAHLVGVSQRISQDLLLNIMRAGARDCLITGVDADSARERVAKVASVAAPARGASSREIKSNITIVTAASAVVDTRFFGQNFVHELSESQKDKSILALDSGSDPNRTFYFDNLNRLTLNDLVSRGDNVDRNFVETALEEFSPGLRLLSGQLDSKALEGDAGADLYITITQLASLFDHLVIRVEAGHLEGWLRALGSDVSNIMLLTHPAVDQIQSSDDIIKYASDWVSDRCRVFVVVDGFEKKSNLSLSDAEKTLGRSCDLLIPIEWRYRLDAINAGIPISLLPAKTQYEKCLRSFVRKQFIEKEKGLSSLILKRASA</sequence>
<name>A0A0P7Z477_9GAMM</name>
<evidence type="ECO:0000313" key="4">
    <source>
        <dbReference type="Proteomes" id="UP000050416"/>
    </source>
</evidence>
<dbReference type="OrthoDB" id="5813333at2"/>
<reference evidence="3 4" key="1">
    <citation type="submission" date="2015-09" db="EMBL/GenBank/DDBJ databases">
        <title>Identification and resolution of microdiversity through metagenomic sequencing of parallel consortia.</title>
        <authorList>
            <person name="Nelson W.C."/>
            <person name="Romine M.F."/>
            <person name="Lindemann S.R."/>
        </authorList>
    </citation>
    <scope>NUCLEOTIDE SEQUENCE [LARGE SCALE GENOMIC DNA]</scope>
    <source>
        <strain evidence="3">HL-55</strain>
    </source>
</reference>
<dbReference type="PATRIC" id="fig|1305731.5.peg.354"/>
<gene>
    <name evidence="3" type="primary">cpaE</name>
    <name evidence="3" type="ORF">HLUCCX14_07700</name>
</gene>
<organism evidence="3 4">
    <name type="scientific">Marinobacter excellens HL-55</name>
    <dbReference type="NCBI Taxonomy" id="1305731"/>
    <lineage>
        <taxon>Bacteria</taxon>
        <taxon>Pseudomonadati</taxon>
        <taxon>Pseudomonadota</taxon>
        <taxon>Gammaproteobacteria</taxon>
        <taxon>Pseudomonadales</taxon>
        <taxon>Marinobacteraceae</taxon>
        <taxon>Marinobacter</taxon>
    </lineage>
</organism>
<dbReference type="Proteomes" id="UP000050416">
    <property type="component" value="Unassembled WGS sequence"/>
</dbReference>
<accession>A0A0P7Z477</accession>
<dbReference type="STRING" id="1305731.GCA_000934705_00537"/>
<evidence type="ECO:0000259" key="2">
    <source>
        <dbReference type="PROSITE" id="PS50110"/>
    </source>
</evidence>
<dbReference type="Gene3D" id="3.40.50.300">
    <property type="entry name" value="P-loop containing nucleotide triphosphate hydrolases"/>
    <property type="match status" value="1"/>
</dbReference>
<dbReference type="PROSITE" id="PS50110">
    <property type="entry name" value="RESPONSE_REGULATORY"/>
    <property type="match status" value="1"/>
</dbReference>
<evidence type="ECO:0000313" key="3">
    <source>
        <dbReference type="EMBL" id="KPQ29152.1"/>
    </source>
</evidence>
<dbReference type="InterPro" id="IPR027417">
    <property type="entry name" value="P-loop_NTPase"/>
</dbReference>
<dbReference type="GO" id="GO:0000160">
    <property type="term" value="P:phosphorelay signal transduction system"/>
    <property type="evidence" value="ECO:0007669"/>
    <property type="project" value="InterPro"/>
</dbReference>
<evidence type="ECO:0000256" key="1">
    <source>
        <dbReference type="PROSITE-ProRule" id="PRU00169"/>
    </source>
</evidence>
<protein>
    <submittedName>
        <fullName evidence="3">Pilus assembly protein CpaE</fullName>
    </submittedName>
</protein>
<dbReference type="InterPro" id="IPR011006">
    <property type="entry name" value="CheY-like_superfamily"/>
</dbReference>
<comment type="caution">
    <text evidence="3">The sequence shown here is derived from an EMBL/GenBank/DDBJ whole genome shotgun (WGS) entry which is preliminary data.</text>
</comment>
<dbReference type="SUPFAM" id="SSF52172">
    <property type="entry name" value="CheY-like"/>
    <property type="match status" value="1"/>
</dbReference>